<organism evidence="1 3">
    <name type="scientific">Burkholderia aenigmatica</name>
    <dbReference type="NCBI Taxonomy" id="2015348"/>
    <lineage>
        <taxon>Bacteria</taxon>
        <taxon>Pseudomonadati</taxon>
        <taxon>Pseudomonadota</taxon>
        <taxon>Betaproteobacteria</taxon>
        <taxon>Burkholderiales</taxon>
        <taxon>Burkholderiaceae</taxon>
        <taxon>Burkholderia</taxon>
        <taxon>Burkholderia cepacia complex</taxon>
    </lineage>
</organism>
<dbReference type="EMBL" id="CABVQC010000021">
    <property type="protein sequence ID" value="VWB73795.1"/>
    <property type="molecule type" value="Genomic_DNA"/>
</dbReference>
<proteinExistence type="predicted"/>
<reference evidence="1" key="2">
    <citation type="submission" date="2017-06" db="EMBL/GenBank/DDBJ databases">
        <authorList>
            <person name="Kim H.J."/>
            <person name="Triplett B.A."/>
        </authorList>
    </citation>
    <scope>NUCLEOTIDE SEQUENCE [LARGE SCALE GENOMIC DNA]</scope>
    <source>
        <strain evidence="1">AU17325</strain>
    </source>
</reference>
<accession>A0A6P2LWK7</accession>
<sequence length="67" mass="7501">MSKQVCYWHEEMSEEIARRVLGSHFDYAIEQGVVFCESRATSAWQANLQESFGAFKTAARVAAAGRS</sequence>
<gene>
    <name evidence="2" type="ORF">BLA13014_03363</name>
    <name evidence="1" type="ORF">CFB84_43075</name>
</gene>
<dbReference type="Proteomes" id="UP000214600">
    <property type="component" value="Unassembled WGS sequence"/>
</dbReference>
<dbReference type="EMBL" id="NKFA01000049">
    <property type="protein sequence ID" value="OXI30949.1"/>
    <property type="molecule type" value="Genomic_DNA"/>
</dbReference>
<reference evidence="2 4" key="4">
    <citation type="submission" date="2019-09" db="EMBL/GenBank/DDBJ databases">
        <authorList>
            <person name="Depoorter E."/>
        </authorList>
    </citation>
    <scope>NUCLEOTIDE SEQUENCE [LARGE SCALE GENOMIC DNA]</scope>
    <source>
        <strain evidence="2">LMG 13014</strain>
    </source>
</reference>
<protein>
    <submittedName>
        <fullName evidence="1">Uncharacterized protein</fullName>
    </submittedName>
</protein>
<evidence type="ECO:0000313" key="4">
    <source>
        <dbReference type="Proteomes" id="UP000494261"/>
    </source>
</evidence>
<reference evidence="1 3" key="3">
    <citation type="submission" date="2017-08" db="EMBL/GenBank/DDBJ databases">
        <title>WGS of novel Burkholderia cepaca complex species.</title>
        <authorList>
            <person name="Lipuma J."/>
            <person name="Spilker T."/>
        </authorList>
    </citation>
    <scope>NUCLEOTIDE SEQUENCE [LARGE SCALE GENOMIC DNA]</scope>
    <source>
        <strain evidence="1 3">AU17325</strain>
    </source>
</reference>
<dbReference type="AlphaFoldDB" id="A0A228HM23"/>
<name>A0A228HM23_9BURK</name>
<dbReference type="RefSeq" id="WP_137962564.1">
    <property type="nucleotide sequence ID" value="NZ_CABVQC010000021.1"/>
</dbReference>
<accession>A0A228HM23</accession>
<evidence type="ECO:0000313" key="1">
    <source>
        <dbReference type="EMBL" id="OXI30949.1"/>
    </source>
</evidence>
<reference evidence="3" key="1">
    <citation type="submission" date="2017-06" db="EMBL/GenBank/DDBJ databases">
        <authorList>
            <person name="LiPuma J."/>
            <person name="Spilker T."/>
        </authorList>
    </citation>
    <scope>NUCLEOTIDE SEQUENCE [LARGE SCALE GENOMIC DNA]</scope>
    <source>
        <strain evidence="3">AU17325</strain>
    </source>
</reference>
<dbReference type="Proteomes" id="UP000494261">
    <property type="component" value="Unassembled WGS sequence"/>
</dbReference>
<dbReference type="GeneID" id="99665005"/>
<evidence type="ECO:0000313" key="2">
    <source>
        <dbReference type="EMBL" id="VWB73795.1"/>
    </source>
</evidence>
<evidence type="ECO:0000313" key="3">
    <source>
        <dbReference type="Proteomes" id="UP000214600"/>
    </source>
</evidence>